<organism evidence="2 3">
    <name type="scientific">Candidatus Nomurabacteria bacterium GW2011_GWE1_35_16</name>
    <dbReference type="NCBI Taxonomy" id="1618761"/>
    <lineage>
        <taxon>Bacteria</taxon>
        <taxon>Candidatus Nomuraibacteriota</taxon>
    </lineage>
</organism>
<evidence type="ECO:0000313" key="2">
    <source>
        <dbReference type="EMBL" id="KKP65976.1"/>
    </source>
</evidence>
<feature type="transmembrane region" description="Helical" evidence="1">
    <location>
        <begin position="12"/>
        <end position="35"/>
    </location>
</feature>
<dbReference type="AlphaFoldDB" id="A0A0G0BQQ1"/>
<evidence type="ECO:0000256" key="1">
    <source>
        <dbReference type="SAM" id="Phobius"/>
    </source>
</evidence>
<evidence type="ECO:0000313" key="3">
    <source>
        <dbReference type="Proteomes" id="UP000034952"/>
    </source>
</evidence>
<keyword evidence="1" id="KW-0812">Transmembrane</keyword>
<gene>
    <name evidence="2" type="ORF">UR64_C0015G0015</name>
</gene>
<reference evidence="2 3" key="1">
    <citation type="journal article" date="2015" name="Nature">
        <title>rRNA introns, odd ribosomes, and small enigmatic genomes across a large radiation of phyla.</title>
        <authorList>
            <person name="Brown C.T."/>
            <person name="Hug L.A."/>
            <person name="Thomas B.C."/>
            <person name="Sharon I."/>
            <person name="Castelle C.J."/>
            <person name="Singh A."/>
            <person name="Wilkins M.J."/>
            <person name="Williams K.H."/>
            <person name="Banfield J.F."/>
        </authorList>
    </citation>
    <scope>NUCLEOTIDE SEQUENCE [LARGE SCALE GENOMIC DNA]</scope>
</reference>
<name>A0A0G0BQQ1_9BACT</name>
<keyword evidence="1" id="KW-1133">Transmembrane helix</keyword>
<keyword evidence="1" id="KW-0472">Membrane</keyword>
<comment type="caution">
    <text evidence="2">The sequence shown here is derived from an EMBL/GenBank/DDBJ whole genome shotgun (WGS) entry which is preliminary data.</text>
</comment>
<proteinExistence type="predicted"/>
<sequence>MNFLKNNKKLRIIILIIFFGFAGVGMLFSSVLVAMRLHLTDVEGSIDSRNEFFNTVNEKEGVRLPVIQKSMSSNFNKLDPVIECKIMTINSVLPENGQRILDTYISTKSSVIVENMINAIVLVTENNISFIKEKLAKCDDLGNSINSLGGNASSQSIFSWVASTEWQTLRDALVKDKDVILQASVDSGVSARLIIATVISEQFRFFTSNRESYKRYFEPMKVLGNGTKFSYGVAGVKFGTAQLIESNLKNNKSPFYLGENYEGIFNYGNADPDTELMGRLTDPKNHYYSYMYTAIFLKQIMHQWEEAGYSINDRPEVLATLFNLGFHKSSPKENPEVGGSTITINDRDYTFGGLSYEFYYSGELQEIFPIKVQ</sequence>
<accession>A0A0G0BQQ1</accession>
<dbReference type="EMBL" id="LBPY01000015">
    <property type="protein sequence ID" value="KKP65976.1"/>
    <property type="molecule type" value="Genomic_DNA"/>
</dbReference>
<protein>
    <submittedName>
        <fullName evidence="2">Uncharacterized protein</fullName>
    </submittedName>
</protein>
<dbReference type="Proteomes" id="UP000034952">
    <property type="component" value="Unassembled WGS sequence"/>
</dbReference>